<organism evidence="1">
    <name type="scientific">Amblyomma cajennense</name>
    <name type="common">Cayenne tick</name>
    <name type="synonym">Acarus cajennensis</name>
    <dbReference type="NCBI Taxonomy" id="34607"/>
    <lineage>
        <taxon>Eukaryota</taxon>
        <taxon>Metazoa</taxon>
        <taxon>Ecdysozoa</taxon>
        <taxon>Arthropoda</taxon>
        <taxon>Chelicerata</taxon>
        <taxon>Arachnida</taxon>
        <taxon>Acari</taxon>
        <taxon>Parasitiformes</taxon>
        <taxon>Ixodida</taxon>
        <taxon>Ixodoidea</taxon>
        <taxon>Ixodidae</taxon>
        <taxon>Amblyomminae</taxon>
        <taxon>Amblyomma</taxon>
    </lineage>
</organism>
<proteinExistence type="evidence at transcript level"/>
<dbReference type="AlphaFoldDB" id="A0A023FFN7"/>
<accession>A0A023FFN7</accession>
<dbReference type="EMBL" id="GBBK01004994">
    <property type="protein sequence ID" value="JAC19488.1"/>
    <property type="molecule type" value="mRNA"/>
</dbReference>
<sequence length="197" mass="22718">MEKIAVNNLVLTLSKMLKGERFIVFRKMKSQRQKLENCKGPDAEKKKLKANRLREQATYLMKVDLKSVALRAFAAEEPWQNALVRSDSTEEERIEARLIGRPRIQEVITEFRTVNPDWKDWVPKLLEEWEERKEKCKGRIRVEVPVVSGVSEEPATAPVTAPKTEVKKVIPKGSKTLSSAAKLHLQRKLDLQVPRQH</sequence>
<evidence type="ECO:0000313" key="1">
    <source>
        <dbReference type="EMBL" id="JAC19488.1"/>
    </source>
</evidence>
<protein>
    <submittedName>
        <fullName evidence="1">Uncharacterized protein</fullName>
    </submittedName>
</protein>
<name>A0A023FFN7_AMBCJ</name>
<reference evidence="1" key="1">
    <citation type="submission" date="2014-03" db="EMBL/GenBank/DDBJ databases">
        <title>The sialotranscriptome of Amblyomma triste, Amblyomma parvum and Amblyomma cajennense ticks, uncovered by 454-based RNA-seq.</title>
        <authorList>
            <person name="Garcia G.R."/>
            <person name="Gardinassi L.G."/>
            <person name="Ribeiro J.M."/>
            <person name="Anatriello E."/>
            <person name="Ferreira B.R."/>
            <person name="Moreira H.N."/>
            <person name="Mafra C."/>
            <person name="Olegario M.M."/>
            <person name="Szabo P.J."/>
            <person name="Miranda-Santos I.K."/>
            <person name="Maruyama S.R."/>
        </authorList>
    </citation>
    <scope>NUCLEOTIDE SEQUENCE</scope>
    <source>
        <strain evidence="1">Uberlandia</strain>
        <tissue evidence="1">Salivary glands</tissue>
    </source>
</reference>